<keyword evidence="2" id="KW-1185">Reference proteome</keyword>
<feature type="non-terminal residue" evidence="1">
    <location>
        <position position="1"/>
    </location>
</feature>
<proteinExistence type="predicted"/>
<name>A0A366EM51_9HYPH</name>
<comment type="caution">
    <text evidence="1">The sequence shown here is derived from an EMBL/GenBank/DDBJ whole genome shotgun (WGS) entry which is preliminary data.</text>
</comment>
<accession>A0A366EM51</accession>
<sequence>GHNADLLQLRAADYAYLTPAMTQAQDVAAVLGQSVGTANSVTVFDSVGDSLTLQGVTAATLAAQPNAVQFV</sequence>
<evidence type="ECO:0000313" key="1">
    <source>
        <dbReference type="EMBL" id="RBP02525.1"/>
    </source>
</evidence>
<dbReference type="Proteomes" id="UP000253529">
    <property type="component" value="Unassembled WGS sequence"/>
</dbReference>
<dbReference type="AlphaFoldDB" id="A0A366EM51"/>
<gene>
    <name evidence="1" type="ORF">DFR50_1511</name>
</gene>
<dbReference type="EMBL" id="QNRK01000051">
    <property type="protein sequence ID" value="RBP02525.1"/>
    <property type="molecule type" value="Genomic_DNA"/>
</dbReference>
<organism evidence="1 2">
    <name type="scientific">Roseiarcus fermentans</name>
    <dbReference type="NCBI Taxonomy" id="1473586"/>
    <lineage>
        <taxon>Bacteria</taxon>
        <taxon>Pseudomonadati</taxon>
        <taxon>Pseudomonadota</taxon>
        <taxon>Alphaproteobacteria</taxon>
        <taxon>Hyphomicrobiales</taxon>
        <taxon>Roseiarcaceae</taxon>
        <taxon>Roseiarcus</taxon>
    </lineage>
</organism>
<dbReference type="RefSeq" id="WP_170153435.1">
    <property type="nucleotide sequence ID" value="NZ_QNRK01000051.1"/>
</dbReference>
<protein>
    <submittedName>
        <fullName evidence="1">Uncharacterized protein</fullName>
    </submittedName>
</protein>
<evidence type="ECO:0000313" key="2">
    <source>
        <dbReference type="Proteomes" id="UP000253529"/>
    </source>
</evidence>
<reference evidence="1 2" key="1">
    <citation type="submission" date="2018-06" db="EMBL/GenBank/DDBJ databases">
        <title>Genomic Encyclopedia of Type Strains, Phase IV (KMG-IV): sequencing the most valuable type-strain genomes for metagenomic binning, comparative biology and taxonomic classification.</title>
        <authorList>
            <person name="Goeker M."/>
        </authorList>
    </citation>
    <scope>NUCLEOTIDE SEQUENCE [LARGE SCALE GENOMIC DNA]</scope>
    <source>
        <strain evidence="1 2">DSM 24875</strain>
    </source>
</reference>